<dbReference type="GO" id="GO:0043419">
    <property type="term" value="P:urea catabolic process"/>
    <property type="evidence" value="ECO:0007669"/>
    <property type="project" value="InterPro"/>
</dbReference>
<evidence type="ECO:0000256" key="5">
    <source>
        <dbReference type="ARBA" id="ARBA00022723"/>
    </source>
</evidence>
<dbReference type="PROSITE" id="PS00145">
    <property type="entry name" value="UREASE_2"/>
    <property type="match status" value="1"/>
</dbReference>
<feature type="binding site" evidence="10">
    <location>
        <position position="1097"/>
    </location>
    <ligand>
        <name>Ni(2+)</name>
        <dbReference type="ChEBI" id="CHEBI:49786"/>
        <label>2</label>
    </ligand>
</feature>
<evidence type="ECO:0000256" key="13">
    <source>
        <dbReference type="SAM" id="Coils"/>
    </source>
</evidence>
<keyword evidence="15" id="KW-1133">Transmembrane helix</keyword>
<dbReference type="CDD" id="cd00407">
    <property type="entry name" value="Urease_beta"/>
    <property type="match status" value="1"/>
</dbReference>
<evidence type="ECO:0000256" key="11">
    <source>
        <dbReference type="PIRSR" id="PIRSR611612-52"/>
    </source>
</evidence>
<dbReference type="SUPFAM" id="SSF51338">
    <property type="entry name" value="Composite domain of metallo-dependent hydrolases"/>
    <property type="match status" value="1"/>
</dbReference>
<dbReference type="NCBIfam" id="TIGR01792">
    <property type="entry name" value="urease_alph"/>
    <property type="match status" value="1"/>
</dbReference>
<dbReference type="PANTHER" id="PTHR43440:SF1">
    <property type="entry name" value="UREASE"/>
    <property type="match status" value="1"/>
</dbReference>
<dbReference type="NCBIfam" id="TIGR00193">
    <property type="entry name" value="urease_gam"/>
    <property type="match status" value="1"/>
</dbReference>
<dbReference type="InterPro" id="IPR017950">
    <property type="entry name" value="Urease_AS"/>
</dbReference>
<feature type="binding site" evidence="10">
    <location>
        <position position="1071"/>
    </location>
    <ligand>
        <name>Ni(2+)</name>
        <dbReference type="ChEBI" id="CHEBI:49786"/>
        <label>2</label>
    </ligand>
</feature>
<organism evidence="17 18">
    <name type="scientific">Podospora aff. communis PSN243</name>
    <dbReference type="NCBI Taxonomy" id="3040156"/>
    <lineage>
        <taxon>Eukaryota</taxon>
        <taxon>Fungi</taxon>
        <taxon>Dikarya</taxon>
        <taxon>Ascomycota</taxon>
        <taxon>Pezizomycotina</taxon>
        <taxon>Sordariomycetes</taxon>
        <taxon>Sordariomycetidae</taxon>
        <taxon>Sordariales</taxon>
        <taxon>Podosporaceae</taxon>
        <taxon>Podospora</taxon>
    </lineage>
</organism>
<dbReference type="InterPro" id="IPR002026">
    <property type="entry name" value="Urease_gamma/gamma-beta_su"/>
</dbReference>
<dbReference type="Pfam" id="PF01979">
    <property type="entry name" value="Amidohydro_1"/>
    <property type="match status" value="1"/>
</dbReference>
<dbReference type="InterPro" id="IPR011612">
    <property type="entry name" value="Urease_alpha_N_dom"/>
</dbReference>
<reference evidence="17" key="1">
    <citation type="journal article" date="2023" name="Mol. Phylogenet. Evol.">
        <title>Genome-scale phylogeny and comparative genomics of the fungal order Sordariales.</title>
        <authorList>
            <person name="Hensen N."/>
            <person name="Bonometti L."/>
            <person name="Westerberg I."/>
            <person name="Brannstrom I.O."/>
            <person name="Guillou S."/>
            <person name="Cros-Aarteil S."/>
            <person name="Calhoun S."/>
            <person name="Haridas S."/>
            <person name="Kuo A."/>
            <person name="Mondo S."/>
            <person name="Pangilinan J."/>
            <person name="Riley R."/>
            <person name="LaButti K."/>
            <person name="Andreopoulos B."/>
            <person name="Lipzen A."/>
            <person name="Chen C."/>
            <person name="Yan M."/>
            <person name="Daum C."/>
            <person name="Ng V."/>
            <person name="Clum A."/>
            <person name="Steindorff A."/>
            <person name="Ohm R.A."/>
            <person name="Martin F."/>
            <person name="Silar P."/>
            <person name="Natvig D.O."/>
            <person name="Lalanne C."/>
            <person name="Gautier V."/>
            <person name="Ament-Velasquez S.L."/>
            <person name="Kruys A."/>
            <person name="Hutchinson M.I."/>
            <person name="Powell A.J."/>
            <person name="Barry K."/>
            <person name="Miller A.N."/>
            <person name="Grigoriev I.V."/>
            <person name="Debuchy R."/>
            <person name="Gladieux P."/>
            <person name="Hiltunen Thoren M."/>
            <person name="Johannesson H."/>
        </authorList>
    </citation>
    <scope>NUCLEOTIDE SEQUENCE</scope>
    <source>
        <strain evidence="17">PSN243</strain>
    </source>
</reference>
<feature type="transmembrane region" description="Helical" evidence="15">
    <location>
        <begin position="208"/>
        <end position="228"/>
    </location>
</feature>
<evidence type="ECO:0000256" key="8">
    <source>
        <dbReference type="ARBA" id="ARBA00047778"/>
    </source>
</evidence>
<keyword evidence="5 10" id="KW-0479">Metal-binding</keyword>
<feature type="region of interest" description="Disordered" evidence="14">
    <location>
        <begin position="36"/>
        <end position="173"/>
    </location>
</feature>
<evidence type="ECO:0000256" key="3">
    <source>
        <dbReference type="ARBA" id="ARBA00013883"/>
    </source>
</evidence>
<feature type="binding site" evidence="12">
    <location>
        <position position="1044"/>
    </location>
    <ligand>
        <name>substrate</name>
    </ligand>
</feature>
<feature type="domain" description="Urease" evidence="16">
    <location>
        <begin position="954"/>
        <end position="1390"/>
    </location>
</feature>
<feature type="binding site" description="via carbamate group" evidence="10">
    <location>
        <position position="1042"/>
    </location>
    <ligand>
        <name>Ni(2+)</name>
        <dbReference type="ChEBI" id="CHEBI:49786"/>
        <label>1</label>
    </ligand>
</feature>
<dbReference type="InterPro" id="IPR050112">
    <property type="entry name" value="Urease_alpha_subunit"/>
</dbReference>
<evidence type="ECO:0000256" key="1">
    <source>
        <dbReference type="ARBA" id="ARBA00004897"/>
    </source>
</evidence>
<evidence type="ECO:0000256" key="6">
    <source>
        <dbReference type="ARBA" id="ARBA00022801"/>
    </source>
</evidence>
<keyword evidence="13" id="KW-0175">Coiled coil</keyword>
<accession>A0AAV9H2G7</accession>
<feature type="active site" description="Proton donor" evidence="11 12">
    <location>
        <position position="1145"/>
    </location>
</feature>
<comment type="PTM">
    <text evidence="9">Carbamylation allows a single lysine to coordinate two nickel ions.</text>
</comment>
<dbReference type="InterPro" id="IPR036463">
    <property type="entry name" value="Urease_gamma_sf"/>
</dbReference>
<dbReference type="Proteomes" id="UP001321760">
    <property type="component" value="Unassembled WGS sequence"/>
</dbReference>
<dbReference type="EC" id="3.5.1.5" evidence="2"/>
<feature type="compositionally biased region" description="Polar residues" evidence="14">
    <location>
        <begin position="47"/>
        <end position="69"/>
    </location>
</feature>
<dbReference type="NCBIfam" id="TIGR00192">
    <property type="entry name" value="urease_beta"/>
    <property type="match status" value="1"/>
</dbReference>
<dbReference type="InterPro" id="IPR005848">
    <property type="entry name" value="Urease_asu"/>
</dbReference>
<evidence type="ECO:0000259" key="16">
    <source>
        <dbReference type="PROSITE" id="PS51368"/>
    </source>
</evidence>
<dbReference type="SUPFAM" id="SSF51278">
    <property type="entry name" value="Urease, beta-subunit"/>
    <property type="match status" value="1"/>
</dbReference>
<dbReference type="PROSITE" id="PS51368">
    <property type="entry name" value="UREASE_3"/>
    <property type="match status" value="1"/>
</dbReference>
<dbReference type="NCBIfam" id="NF009671">
    <property type="entry name" value="PRK13192.1"/>
    <property type="match status" value="1"/>
</dbReference>
<dbReference type="InterPro" id="IPR011059">
    <property type="entry name" value="Metal-dep_hydrolase_composite"/>
</dbReference>
<evidence type="ECO:0000256" key="2">
    <source>
        <dbReference type="ARBA" id="ARBA00012934"/>
    </source>
</evidence>
<evidence type="ECO:0000256" key="14">
    <source>
        <dbReference type="SAM" id="MobiDB-lite"/>
    </source>
</evidence>
<dbReference type="FunFam" id="3.30.280.10:FF:000001">
    <property type="entry name" value="Urease subunit alpha"/>
    <property type="match status" value="1"/>
</dbReference>
<evidence type="ECO:0000256" key="4">
    <source>
        <dbReference type="ARBA" id="ARBA00022596"/>
    </source>
</evidence>
<dbReference type="HAMAP" id="MF_01954">
    <property type="entry name" value="Urease_beta"/>
    <property type="match status" value="1"/>
</dbReference>
<name>A0AAV9H2G7_9PEZI</name>
<feature type="coiled-coil region" evidence="13">
    <location>
        <begin position="484"/>
        <end position="567"/>
    </location>
</feature>
<protein>
    <recommendedName>
        <fullName evidence="3">Urease</fullName>
        <ecNumber evidence="2">3.5.1.5</ecNumber>
    </recommendedName>
    <alternativeName>
        <fullName evidence="7">Urea amidohydrolase</fullName>
    </alternativeName>
</protein>
<evidence type="ECO:0000256" key="7">
    <source>
        <dbReference type="ARBA" id="ARBA00030395"/>
    </source>
</evidence>
<dbReference type="Pfam" id="PF00449">
    <property type="entry name" value="Urease_alpha"/>
    <property type="match status" value="1"/>
</dbReference>
<comment type="caution">
    <text evidence="17">The sequence shown here is derived from an EMBL/GenBank/DDBJ whole genome shotgun (WGS) entry which is preliminary data.</text>
</comment>
<dbReference type="CDD" id="cd00390">
    <property type="entry name" value="Urease_gamma"/>
    <property type="match status" value="1"/>
</dbReference>
<dbReference type="PANTHER" id="PTHR43440">
    <property type="entry name" value="UREASE"/>
    <property type="match status" value="1"/>
</dbReference>
<evidence type="ECO:0000256" key="12">
    <source>
        <dbReference type="PROSITE-ProRule" id="PRU00700"/>
    </source>
</evidence>
<feature type="binding site" description="via carbamate group" evidence="10">
    <location>
        <position position="1042"/>
    </location>
    <ligand>
        <name>Ni(2+)</name>
        <dbReference type="ChEBI" id="CHEBI:49786"/>
        <label>2</label>
    </ligand>
</feature>
<dbReference type="GO" id="GO:0035550">
    <property type="term" value="C:urease complex"/>
    <property type="evidence" value="ECO:0007669"/>
    <property type="project" value="InterPro"/>
</dbReference>
<comment type="catalytic activity">
    <reaction evidence="8">
        <text>urea + 2 H2O + H(+) = hydrogencarbonate + 2 NH4(+)</text>
        <dbReference type="Rhea" id="RHEA:20557"/>
        <dbReference type="ChEBI" id="CHEBI:15377"/>
        <dbReference type="ChEBI" id="CHEBI:15378"/>
        <dbReference type="ChEBI" id="CHEBI:16199"/>
        <dbReference type="ChEBI" id="CHEBI:17544"/>
        <dbReference type="ChEBI" id="CHEBI:28938"/>
        <dbReference type="EC" id="3.5.1.5"/>
    </reaction>
</comment>
<keyword evidence="6 12" id="KW-0378">Hydrolase</keyword>
<comment type="pathway">
    <text evidence="1">Nitrogen metabolism; urea degradation; CO(2) and NH(3) from urea (urease route): step 1/1.</text>
</comment>
<keyword evidence="15" id="KW-0812">Transmembrane</keyword>
<dbReference type="Pfam" id="PF00547">
    <property type="entry name" value="Urease_gamma"/>
    <property type="match status" value="1"/>
</dbReference>
<dbReference type="PRINTS" id="PR01752">
    <property type="entry name" value="UREASE"/>
</dbReference>
<gene>
    <name evidence="17" type="ORF">QBC34DRAFT_445666</name>
</gene>
<dbReference type="EMBL" id="MU865916">
    <property type="protein sequence ID" value="KAK4454787.1"/>
    <property type="molecule type" value="Genomic_DNA"/>
</dbReference>
<dbReference type="Gene3D" id="2.30.40.10">
    <property type="entry name" value="Urease, subunit C, domain 1"/>
    <property type="match status" value="1"/>
</dbReference>
<sequence length="1390" mass="152056">MAGSRKRELHVESSWRMVEGGENDSFDASILHDDDDLAISSASDPSQLSGSQPMSFGGSQPFSIGGSQDETLETFLDRAINDDDQILQRNPFGSSVPREVRHSSRNAMKHRSTEPEFYMPTVEVESPRRGSSRSTKTLRPAPPSLPGLRRRQVATKSGRYRESSERSQDQARSFSDRVAESLPDAILDVLSWMLGVVGLAFRYAQKPLAIFLALYLTFGGIIIVQNMATKSLYVSLSPVCRLPGASWLNLPFCPGIIPMEGKGHARSGVPVEFDDLMRVQDEFEGILEKSAQGASLPMEMKRTEASIRDLRTLVRHSTLQGKDELVLEFDQLIDTARGASNDLQKFNTHVGSAVDSVISINRWTSRYLDTLAAEKESQGLLADWTEWVFSPFQPVVFSERSLLDKYIEHTVSVSDKISGLILEAQQVLRLLTKTEGHLDVIYEFATRTQKSVQGQKNEILWTLWTLVGGNNRRLHNLNDQLSMLQEVNSQRSEAVKQVNELIVELQKIQAGLDSLRERVTEPELVRDRIDVPLSVHIDTINRGVERLDRARSRMREMEEDRIQELDKLAISQLGFLAQRRLARGLRLNHSEATALIANNLQELIRDGDHSVADLMALGATMLGRRHVLPEVPTTLHEIQVEGTFRMGTYLVTVHNPIATDDGNLERALYGSFLPVPDPSVFPAVEPLVTPPGAVVVVKESPVALNANHKRIRLRVTSRGDRPVQVGSHYHFVETNPQLEFDRAKAIGYRLDIPAGTSVRFEPGDAKTVTLVEIGGGRVIRGGNGLAEGVVDLGRAEEIVARLREAGFAHAPEPSAGWEVEVEGCRMERGAYATMFGPTVGDLVRLGSTELWVKVERDYTVYGEECKFGGGKTLREGMGQATGRADGETLDMVVTNALVVDYTGIYKADIGIKGGMIVGIGKAGNPDVMDGVTEGMVVGSCTDVVAGEGKIITAGGIDTHIHFICPQQVNEALASGITTHFGGGTGPSAGTNATTCTPGAHYMRQMLQACDTLPINIGITGKGNDSGPTGLREMITAGACGMKLHEDWGTTPAAIDTCLSVCDEMDVQCMIHTDTLNESGFVESTIAAFKGRTIHTYHTEGAGGGHAPDIISVVEHSNVLPSSTNPTRPYTRNTLDEHLDMLMVCHHLSKDIPEDVAFAESRIRAETIAAEDVLHDLGAISMMSSDSQAMGRCGEVVLRTWNTAHKNKLQRGHLPEDKDTGADNFRVKRYVSKYTINPAVAQGMSHLIGSVEVGKLADLVVWDPAWFGTKPSLVIKSGLIAWAMMGDPNASIPTIQPVIGRPMFAPLVPETSVLFVSQASIDSGVIASYGLKSRVEAVRNCRTVGKKDMKFNDTMPKMKVDPERYTVEADGMVCEAEPSSELPLTQAWFVY</sequence>
<dbReference type="CDD" id="cd00375">
    <property type="entry name" value="Urease_alpha"/>
    <property type="match status" value="1"/>
</dbReference>
<dbReference type="InterPro" id="IPR036461">
    <property type="entry name" value="Urease_betasu_sf"/>
</dbReference>
<feature type="binding site" evidence="10">
    <location>
        <position position="961"/>
    </location>
    <ligand>
        <name>Ni(2+)</name>
        <dbReference type="ChEBI" id="CHEBI:49786"/>
        <label>1</label>
    </ligand>
</feature>
<dbReference type="PROSITE" id="PS01120">
    <property type="entry name" value="UREASE_1"/>
    <property type="match status" value="1"/>
</dbReference>
<keyword evidence="4 10" id="KW-0533">Nickel</keyword>
<dbReference type="HAMAP" id="MF_01953">
    <property type="entry name" value="Urease_alpha"/>
    <property type="match status" value="1"/>
</dbReference>
<dbReference type="Gene3D" id="2.10.150.10">
    <property type="entry name" value="Urease, beta subunit"/>
    <property type="match status" value="1"/>
</dbReference>
<dbReference type="Pfam" id="PF00699">
    <property type="entry name" value="Urease_beta"/>
    <property type="match status" value="1"/>
</dbReference>
<dbReference type="InterPro" id="IPR017951">
    <property type="entry name" value="Urease_asu_c"/>
</dbReference>
<evidence type="ECO:0000313" key="18">
    <source>
        <dbReference type="Proteomes" id="UP001321760"/>
    </source>
</evidence>
<dbReference type="Gene3D" id="3.20.20.140">
    <property type="entry name" value="Metal-dependent hydrolases"/>
    <property type="match status" value="1"/>
</dbReference>
<feature type="binding site" evidence="10">
    <location>
        <position position="1185"/>
    </location>
    <ligand>
        <name>Ni(2+)</name>
        <dbReference type="ChEBI" id="CHEBI:49786"/>
        <label>1</label>
    </ligand>
</feature>
<comment type="cofactor">
    <cofactor evidence="10">
        <name>Ni cation</name>
        <dbReference type="ChEBI" id="CHEBI:25516"/>
    </cofactor>
    <text evidence="10">Binds 2 nickel ions per subunit.</text>
</comment>
<evidence type="ECO:0000256" key="15">
    <source>
        <dbReference type="SAM" id="Phobius"/>
    </source>
</evidence>
<dbReference type="InterPro" id="IPR029754">
    <property type="entry name" value="Urease_Ni-bd"/>
</dbReference>
<reference evidence="17" key="2">
    <citation type="submission" date="2023-05" db="EMBL/GenBank/DDBJ databases">
        <authorList>
            <consortium name="Lawrence Berkeley National Laboratory"/>
            <person name="Steindorff A."/>
            <person name="Hensen N."/>
            <person name="Bonometti L."/>
            <person name="Westerberg I."/>
            <person name="Brannstrom I.O."/>
            <person name="Guillou S."/>
            <person name="Cros-Aarteil S."/>
            <person name="Calhoun S."/>
            <person name="Haridas S."/>
            <person name="Kuo A."/>
            <person name="Mondo S."/>
            <person name="Pangilinan J."/>
            <person name="Riley R."/>
            <person name="Labutti K."/>
            <person name="Andreopoulos B."/>
            <person name="Lipzen A."/>
            <person name="Chen C."/>
            <person name="Yanf M."/>
            <person name="Daum C."/>
            <person name="Ng V."/>
            <person name="Clum A."/>
            <person name="Ohm R."/>
            <person name="Martin F."/>
            <person name="Silar P."/>
            <person name="Natvig D."/>
            <person name="Lalanne C."/>
            <person name="Gautier V."/>
            <person name="Ament-Velasquez S.L."/>
            <person name="Kruys A."/>
            <person name="Hutchinson M.I."/>
            <person name="Powell A.J."/>
            <person name="Barry K."/>
            <person name="Miller A.N."/>
            <person name="Grigoriev I.V."/>
            <person name="Debuchy R."/>
            <person name="Gladieux P."/>
            <person name="Thoren M.H."/>
            <person name="Johannesson H."/>
        </authorList>
    </citation>
    <scope>NUCLEOTIDE SEQUENCE</scope>
    <source>
        <strain evidence="17">PSN243</strain>
    </source>
</reference>
<dbReference type="GO" id="GO:0009039">
    <property type="term" value="F:urease activity"/>
    <property type="evidence" value="ECO:0007669"/>
    <property type="project" value="UniProtKB-EC"/>
</dbReference>
<dbReference type="NCBIfam" id="NF009686">
    <property type="entry name" value="PRK13207.1"/>
    <property type="match status" value="1"/>
</dbReference>
<evidence type="ECO:0000256" key="10">
    <source>
        <dbReference type="PIRSR" id="PIRSR611612-51"/>
    </source>
</evidence>
<keyword evidence="15" id="KW-0472">Membrane</keyword>
<dbReference type="Gene3D" id="3.30.280.10">
    <property type="entry name" value="Urease, gamma-like subunit"/>
    <property type="match status" value="1"/>
</dbReference>
<dbReference type="SUPFAM" id="SSF51556">
    <property type="entry name" value="Metallo-dependent hydrolases"/>
    <property type="match status" value="1"/>
</dbReference>
<dbReference type="InterPro" id="IPR006680">
    <property type="entry name" value="Amidohydro-rel"/>
</dbReference>
<proteinExistence type="inferred from homology"/>
<dbReference type="SUPFAM" id="SSF54111">
    <property type="entry name" value="Urease, gamma-subunit"/>
    <property type="match status" value="1"/>
</dbReference>
<keyword evidence="18" id="KW-1185">Reference proteome</keyword>
<dbReference type="InterPro" id="IPR002019">
    <property type="entry name" value="Urease_beta-like"/>
</dbReference>
<evidence type="ECO:0000256" key="9">
    <source>
        <dbReference type="PIRSR" id="PIRSR611612-50"/>
    </source>
</evidence>
<feature type="binding site" evidence="10">
    <location>
        <position position="959"/>
    </location>
    <ligand>
        <name>Ni(2+)</name>
        <dbReference type="ChEBI" id="CHEBI:49786"/>
        <label>1</label>
    </ligand>
</feature>
<feature type="modified residue" description="N6-carboxylysine" evidence="9">
    <location>
        <position position="1042"/>
    </location>
</feature>
<dbReference type="InterPro" id="IPR032466">
    <property type="entry name" value="Metal_Hydrolase"/>
</dbReference>
<feature type="compositionally biased region" description="Basic and acidic residues" evidence="14">
    <location>
        <begin position="159"/>
        <end position="173"/>
    </location>
</feature>
<evidence type="ECO:0000313" key="17">
    <source>
        <dbReference type="EMBL" id="KAK4454787.1"/>
    </source>
</evidence>
<dbReference type="GO" id="GO:0016151">
    <property type="term" value="F:nickel cation binding"/>
    <property type="evidence" value="ECO:0007669"/>
    <property type="project" value="InterPro"/>
</dbReference>